<organism evidence="1 2">
    <name type="scientific">Engystomops pustulosus</name>
    <name type="common">Tungara frog</name>
    <name type="synonym">Physalaemus pustulosus</name>
    <dbReference type="NCBI Taxonomy" id="76066"/>
    <lineage>
        <taxon>Eukaryota</taxon>
        <taxon>Metazoa</taxon>
        <taxon>Chordata</taxon>
        <taxon>Craniata</taxon>
        <taxon>Vertebrata</taxon>
        <taxon>Euteleostomi</taxon>
        <taxon>Amphibia</taxon>
        <taxon>Batrachia</taxon>
        <taxon>Anura</taxon>
        <taxon>Neobatrachia</taxon>
        <taxon>Hyloidea</taxon>
        <taxon>Leptodactylidae</taxon>
        <taxon>Leiuperinae</taxon>
        <taxon>Engystomops</taxon>
    </lineage>
</organism>
<reference evidence="1" key="1">
    <citation type="thesis" date="2020" institute="ProQuest LLC" country="789 East Eisenhower Parkway, Ann Arbor, MI, USA">
        <title>Comparative Genomics and Chromosome Evolution.</title>
        <authorList>
            <person name="Mudd A.B."/>
        </authorList>
    </citation>
    <scope>NUCLEOTIDE SEQUENCE</scope>
    <source>
        <strain evidence="1">237g6f4</strain>
        <tissue evidence="1">Blood</tissue>
    </source>
</reference>
<sequence length="68" mass="6957">MSRSVPGDQRDTNTIAPLINVSLPAMYVGDCCMSPCVAVGPMILRPSGLSSGVCVVGGSWVLSSVPGY</sequence>
<protein>
    <submittedName>
        <fullName evidence="1">Uncharacterized protein</fullName>
    </submittedName>
</protein>
<name>A0AAV6YV74_ENGPU</name>
<dbReference type="AlphaFoldDB" id="A0AAV6YV74"/>
<evidence type="ECO:0000313" key="2">
    <source>
        <dbReference type="Proteomes" id="UP000824782"/>
    </source>
</evidence>
<proteinExistence type="predicted"/>
<dbReference type="EMBL" id="WNYA01008177">
    <property type="protein sequence ID" value="KAG8541197.1"/>
    <property type="molecule type" value="Genomic_DNA"/>
</dbReference>
<gene>
    <name evidence="1" type="ORF">GDO81_029498</name>
</gene>
<keyword evidence="2" id="KW-1185">Reference proteome</keyword>
<comment type="caution">
    <text evidence="1">The sequence shown here is derived from an EMBL/GenBank/DDBJ whole genome shotgun (WGS) entry which is preliminary data.</text>
</comment>
<evidence type="ECO:0000313" key="1">
    <source>
        <dbReference type="EMBL" id="KAG8541197.1"/>
    </source>
</evidence>
<accession>A0AAV6YV74</accession>
<dbReference type="Proteomes" id="UP000824782">
    <property type="component" value="Unassembled WGS sequence"/>
</dbReference>